<dbReference type="InterPro" id="IPR029063">
    <property type="entry name" value="SAM-dependent_MTases_sf"/>
</dbReference>
<organism evidence="5 6">
    <name type="scientific">Simiduia agarivorans (strain DSM 21679 / JCM 13881 / BCRC 17597 / SA1)</name>
    <dbReference type="NCBI Taxonomy" id="1117647"/>
    <lineage>
        <taxon>Bacteria</taxon>
        <taxon>Pseudomonadati</taxon>
        <taxon>Pseudomonadota</taxon>
        <taxon>Gammaproteobacteria</taxon>
        <taxon>Cellvibrionales</taxon>
        <taxon>Cellvibrionaceae</taxon>
        <taxon>Simiduia</taxon>
    </lineage>
</organism>
<proteinExistence type="predicted"/>
<dbReference type="InterPro" id="IPR041698">
    <property type="entry name" value="Methyltransf_25"/>
</dbReference>
<dbReference type="Proteomes" id="UP000000466">
    <property type="component" value="Chromosome"/>
</dbReference>
<evidence type="ECO:0000256" key="1">
    <source>
        <dbReference type="PIRSR" id="PIRSR018249-1"/>
    </source>
</evidence>
<dbReference type="CDD" id="cd02440">
    <property type="entry name" value="AdoMet_MTases"/>
    <property type="match status" value="1"/>
</dbReference>
<dbReference type="HOGENOM" id="CLU_050931_0_0_6"/>
<feature type="domain" description="23S rRNA (guanine(745)-N(1))-methyltransferase N-terminal" evidence="4">
    <location>
        <begin position="3"/>
        <end position="43"/>
    </location>
</feature>
<evidence type="ECO:0000259" key="4">
    <source>
        <dbReference type="Pfam" id="PF21302"/>
    </source>
</evidence>
<sequence length="267" mass="29617">MWSCPVCSQSLSADIAGYCCPDNHRYDRAREGYTNLLLANQKRRPDPGDNADMLLARRAFLEAGWYLPLVEELVAQLARRAPGQLLDLGCGEGYYLAQMSDQLPGWHLAGVDISRIGIRMAAKRGQWAEWAVASSKRIPVSDRSIDALVSIFAPVDVSELQRVLRPGGCVLQVAPGPEHLYELKAEIYSEPRLHPVPEALSGFTVSEQVAVQFPMVFKDPASLSGLLSMTPLAYRLDAAKRAQLLARRTFTVQADFWVRVLELNHDA</sequence>
<keyword evidence="6" id="KW-1185">Reference proteome</keyword>
<evidence type="ECO:0000259" key="3">
    <source>
        <dbReference type="Pfam" id="PF13649"/>
    </source>
</evidence>
<dbReference type="EMBL" id="CP003746">
    <property type="protein sequence ID" value="AFU98108.2"/>
    <property type="molecule type" value="Genomic_DNA"/>
</dbReference>
<keyword evidence="5" id="KW-0808">Transferase</keyword>
<dbReference type="GO" id="GO:0032259">
    <property type="term" value="P:methylation"/>
    <property type="evidence" value="ECO:0007669"/>
    <property type="project" value="UniProtKB-KW"/>
</dbReference>
<evidence type="ECO:0000256" key="2">
    <source>
        <dbReference type="PIRSR" id="PIRSR018249-2"/>
    </source>
</evidence>
<feature type="binding site" evidence="2">
    <location>
        <position position="179"/>
    </location>
    <ligand>
        <name>S-adenosyl-L-methionine</name>
        <dbReference type="ChEBI" id="CHEBI:59789"/>
    </ligand>
</feature>
<accession>K4KJD6</accession>
<dbReference type="GO" id="GO:0008168">
    <property type="term" value="F:methyltransferase activity"/>
    <property type="evidence" value="ECO:0007669"/>
    <property type="project" value="UniProtKB-KW"/>
</dbReference>
<feature type="binding site" evidence="1">
    <location>
        <position position="20"/>
    </location>
    <ligand>
        <name>Zn(2+)</name>
        <dbReference type="ChEBI" id="CHEBI:29105"/>
    </ligand>
</feature>
<dbReference type="Pfam" id="PF13649">
    <property type="entry name" value="Methyltransf_25"/>
    <property type="match status" value="1"/>
</dbReference>
<evidence type="ECO:0000313" key="5">
    <source>
        <dbReference type="EMBL" id="AFU98108.2"/>
    </source>
</evidence>
<feature type="binding site" evidence="2">
    <location>
        <begin position="92"/>
        <end position="93"/>
    </location>
    <ligand>
        <name>S-adenosyl-L-methionine</name>
        <dbReference type="ChEBI" id="CHEBI:59789"/>
    </ligand>
</feature>
<protein>
    <submittedName>
        <fullName evidence="5">Ribosomal RNA large subunit methyltransferase A (rRNA (guanine-N(1)-)-methyltransferase) (23S rRNA m1G745 methyltransferase)</fullName>
    </submittedName>
</protein>
<dbReference type="AlphaFoldDB" id="K4KJD6"/>
<keyword evidence="1" id="KW-0479">Metal-binding</keyword>
<feature type="binding site" evidence="2">
    <location>
        <position position="66"/>
    </location>
    <ligand>
        <name>S-adenosyl-L-methionine</name>
        <dbReference type="ChEBI" id="CHEBI:59789"/>
    </ligand>
</feature>
<evidence type="ECO:0000313" key="6">
    <source>
        <dbReference type="Proteomes" id="UP000000466"/>
    </source>
</evidence>
<keyword evidence="1" id="KW-0862">Zinc</keyword>
<dbReference type="GO" id="GO:0046872">
    <property type="term" value="F:metal ion binding"/>
    <property type="evidence" value="ECO:0007669"/>
    <property type="project" value="UniProtKB-KW"/>
</dbReference>
<feature type="binding site" evidence="1">
    <location>
        <position position="4"/>
    </location>
    <ligand>
        <name>Zn(2+)</name>
        <dbReference type="ChEBI" id="CHEBI:29105"/>
    </ligand>
</feature>
<dbReference type="PANTHER" id="PTHR43460:SF1">
    <property type="entry name" value="METHYLTRANSFERASE TYPE 11 DOMAIN-CONTAINING PROTEIN"/>
    <property type="match status" value="1"/>
</dbReference>
<dbReference type="eggNOG" id="COG2226">
    <property type="taxonomic scope" value="Bacteria"/>
</dbReference>
<gene>
    <name evidence="5" type="ordered locus">M5M_04505</name>
</gene>
<dbReference type="InterPro" id="IPR016718">
    <property type="entry name" value="rRNA_m1G-MeTrfase_A_prd"/>
</dbReference>
<dbReference type="PIRSF" id="PIRSF018249">
    <property type="entry name" value="MyrA_prd"/>
    <property type="match status" value="1"/>
</dbReference>
<dbReference type="SUPFAM" id="SSF53335">
    <property type="entry name" value="S-adenosyl-L-methionine-dependent methyltransferases"/>
    <property type="match status" value="1"/>
</dbReference>
<name>K4KJD6_SIMAS</name>
<dbReference type="InterPro" id="IPR052939">
    <property type="entry name" value="23S_rRNA_MeTrnsfrase_RlmA"/>
</dbReference>
<feature type="binding site" evidence="1">
    <location>
        <position position="24"/>
    </location>
    <ligand>
        <name>Zn(2+)</name>
        <dbReference type="ChEBI" id="CHEBI:29105"/>
    </ligand>
</feature>
<feature type="binding site" evidence="1">
    <location>
        <position position="7"/>
    </location>
    <ligand>
        <name>Zn(2+)</name>
        <dbReference type="ChEBI" id="CHEBI:29105"/>
    </ligand>
</feature>
<dbReference type="InterPro" id="IPR048647">
    <property type="entry name" value="RlmA_N"/>
</dbReference>
<dbReference type="KEGG" id="saga:M5M_04505"/>
<dbReference type="PANTHER" id="PTHR43460">
    <property type="entry name" value="METHYLTRANSFERASE"/>
    <property type="match status" value="1"/>
</dbReference>
<keyword evidence="2" id="KW-0949">S-adenosyl-L-methionine</keyword>
<keyword evidence="5" id="KW-0489">Methyltransferase</keyword>
<dbReference type="Gene3D" id="3.40.50.150">
    <property type="entry name" value="Vaccinia Virus protein VP39"/>
    <property type="match status" value="1"/>
</dbReference>
<dbReference type="Pfam" id="PF21302">
    <property type="entry name" value="Zn_ribbon_RlmA"/>
    <property type="match status" value="1"/>
</dbReference>
<feature type="domain" description="Methyltransferase" evidence="3">
    <location>
        <begin position="86"/>
        <end position="168"/>
    </location>
</feature>
<reference evidence="5 6" key="1">
    <citation type="journal article" date="2013" name="Genome Announc.">
        <title>Complete genome sequence of Simiduia agarivorans SA1(T), a marine bacterium able to degrade a variety of polysaccharides.</title>
        <authorList>
            <person name="Lin S.Y."/>
            <person name="Shieh W.Y."/>
            <person name="Chen J.S."/>
            <person name="Tang S.L."/>
        </authorList>
    </citation>
    <scope>NUCLEOTIDE SEQUENCE [LARGE SCALE GENOMIC DNA]</scope>
    <source>
        <strain evidence="6">DSM 21679 / JCM 13881 / BCRC 17597 / SA1</strain>
    </source>
</reference>
<dbReference type="STRING" id="1117647.M5M_04505"/>